<protein>
    <submittedName>
        <fullName evidence="2">Uncharacterized protein</fullName>
    </submittedName>
</protein>
<name>A0ABX3Y7E7_STRPT</name>
<dbReference type="Proteomes" id="UP000194225">
    <property type="component" value="Unassembled WGS sequence"/>
</dbReference>
<gene>
    <name evidence="2" type="ORF">BG653_00386</name>
</gene>
<feature type="region of interest" description="Disordered" evidence="1">
    <location>
        <begin position="37"/>
        <end position="57"/>
    </location>
</feature>
<comment type="caution">
    <text evidence="2">The sequence shown here is derived from an EMBL/GenBank/DDBJ whole genome shotgun (WGS) entry which is preliminary data.</text>
</comment>
<keyword evidence="3" id="KW-1185">Reference proteome</keyword>
<accession>A0ABX3Y7E7</accession>
<evidence type="ECO:0000256" key="1">
    <source>
        <dbReference type="SAM" id="MobiDB-lite"/>
    </source>
</evidence>
<reference evidence="2 3" key="1">
    <citation type="submission" date="2016-09" db="EMBL/GenBank/DDBJ databases">
        <title>Streptomyces platensis DSM40041, a candidate organism with high potential of specific P450 cytochromes.</title>
        <authorList>
            <person name="Grumaz C."/>
            <person name="Vainshtein Y."/>
            <person name="Kirstahler P."/>
            <person name="Sohn K."/>
        </authorList>
    </citation>
    <scope>NUCLEOTIDE SEQUENCE [LARGE SCALE GENOMIC DNA]</scope>
    <source>
        <strain evidence="2 3">DSM 40041</strain>
    </source>
</reference>
<dbReference type="EMBL" id="MIGA01000001">
    <property type="protein sequence ID" value="OSY48509.1"/>
    <property type="molecule type" value="Genomic_DNA"/>
</dbReference>
<proteinExistence type="predicted"/>
<evidence type="ECO:0000313" key="2">
    <source>
        <dbReference type="EMBL" id="OSY48509.1"/>
    </source>
</evidence>
<evidence type="ECO:0000313" key="3">
    <source>
        <dbReference type="Proteomes" id="UP000194225"/>
    </source>
</evidence>
<sequence length="112" mass="11149">MANALSPGPTDTGLLRAPTGRLDGAAAMTGLGRIGPPCLLPKGSEEKPQPTSGPGRGLSVFDAGRRCAWLPHVTLCREPCYGASIAADGLGTGAWATAVASSTAGCSPTGTW</sequence>
<organism evidence="2 3">
    <name type="scientific">Streptomyces platensis</name>
    <dbReference type="NCBI Taxonomy" id="58346"/>
    <lineage>
        <taxon>Bacteria</taxon>
        <taxon>Bacillati</taxon>
        <taxon>Actinomycetota</taxon>
        <taxon>Actinomycetes</taxon>
        <taxon>Kitasatosporales</taxon>
        <taxon>Streptomycetaceae</taxon>
        <taxon>Streptomyces</taxon>
    </lineage>
</organism>